<name>A0ABW4YJR4_9BACL</name>
<keyword evidence="2" id="KW-0812">Transmembrane</keyword>
<accession>A0ABW4YJR4</accession>
<proteinExistence type="predicted"/>
<feature type="compositionally biased region" description="Basic and acidic residues" evidence="1">
    <location>
        <begin position="12"/>
        <end position="22"/>
    </location>
</feature>
<protein>
    <submittedName>
        <fullName evidence="3">Uncharacterized protein</fullName>
    </submittedName>
</protein>
<evidence type="ECO:0000313" key="3">
    <source>
        <dbReference type="EMBL" id="MFD2115985.1"/>
    </source>
</evidence>
<keyword evidence="4" id="KW-1185">Reference proteome</keyword>
<dbReference type="EMBL" id="JBHUHO010000029">
    <property type="protein sequence ID" value="MFD2115985.1"/>
    <property type="molecule type" value="Genomic_DNA"/>
</dbReference>
<gene>
    <name evidence="3" type="ORF">ACFSJH_09640</name>
</gene>
<comment type="caution">
    <text evidence="3">The sequence shown here is derived from an EMBL/GenBank/DDBJ whole genome shotgun (WGS) entry which is preliminary data.</text>
</comment>
<evidence type="ECO:0000313" key="4">
    <source>
        <dbReference type="Proteomes" id="UP001597362"/>
    </source>
</evidence>
<evidence type="ECO:0000256" key="2">
    <source>
        <dbReference type="SAM" id="Phobius"/>
    </source>
</evidence>
<organism evidence="3 4">
    <name type="scientific">Paenibacillus yanchengensis</name>
    <dbReference type="NCBI Taxonomy" id="2035833"/>
    <lineage>
        <taxon>Bacteria</taxon>
        <taxon>Bacillati</taxon>
        <taxon>Bacillota</taxon>
        <taxon>Bacilli</taxon>
        <taxon>Bacillales</taxon>
        <taxon>Paenibacillaceae</taxon>
        <taxon>Paenibacillus</taxon>
    </lineage>
</organism>
<dbReference type="RefSeq" id="WP_377771703.1">
    <property type="nucleotide sequence ID" value="NZ_JBHUHO010000029.1"/>
</dbReference>
<feature type="region of interest" description="Disordered" evidence="1">
    <location>
        <begin position="1"/>
        <end position="24"/>
    </location>
</feature>
<keyword evidence="2" id="KW-1133">Transmembrane helix</keyword>
<keyword evidence="2" id="KW-0472">Membrane</keyword>
<feature type="transmembrane region" description="Helical" evidence="2">
    <location>
        <begin position="40"/>
        <end position="58"/>
    </location>
</feature>
<dbReference type="Proteomes" id="UP001597362">
    <property type="component" value="Unassembled WGS sequence"/>
</dbReference>
<sequence>MSDKSITAKLRQSHEQSQDRNHMQSNQKWIERYDSYSKKAFHLAIVACIIIILIQIAMQNDTIRHFLTSVEVLEGQLLE</sequence>
<evidence type="ECO:0000256" key="1">
    <source>
        <dbReference type="SAM" id="MobiDB-lite"/>
    </source>
</evidence>
<reference evidence="4" key="1">
    <citation type="journal article" date="2019" name="Int. J. Syst. Evol. Microbiol.">
        <title>The Global Catalogue of Microorganisms (GCM) 10K type strain sequencing project: providing services to taxonomists for standard genome sequencing and annotation.</title>
        <authorList>
            <consortium name="The Broad Institute Genomics Platform"/>
            <consortium name="The Broad Institute Genome Sequencing Center for Infectious Disease"/>
            <person name="Wu L."/>
            <person name="Ma J."/>
        </authorList>
    </citation>
    <scope>NUCLEOTIDE SEQUENCE [LARGE SCALE GENOMIC DNA]</scope>
    <source>
        <strain evidence="4">GH52</strain>
    </source>
</reference>